<dbReference type="EMBL" id="BMFJ01000004">
    <property type="protein sequence ID" value="GGE50200.1"/>
    <property type="molecule type" value="Genomic_DNA"/>
</dbReference>
<dbReference type="Gene3D" id="3.30.70.2740">
    <property type="match status" value="1"/>
</dbReference>
<name>A0A917AG36_9RHOB</name>
<evidence type="ECO:0000259" key="4">
    <source>
        <dbReference type="PROSITE" id="PS51387"/>
    </source>
</evidence>
<proteinExistence type="inferred from homology"/>
<dbReference type="Gene3D" id="3.30.70.2190">
    <property type="match status" value="1"/>
</dbReference>
<keyword evidence="2" id="KW-0285">Flavoprotein</keyword>
<dbReference type="InterPro" id="IPR004113">
    <property type="entry name" value="FAD-bd_oxidored_4_C"/>
</dbReference>
<comment type="similarity">
    <text evidence="1">Belongs to the FAD-binding oxidoreductase/transferase type 4 family.</text>
</comment>
<dbReference type="Proteomes" id="UP000612855">
    <property type="component" value="Unassembled WGS sequence"/>
</dbReference>
<dbReference type="Gene3D" id="3.30.43.10">
    <property type="entry name" value="Uridine Diphospho-n-acetylenolpyruvylglucosamine Reductase, domain 2"/>
    <property type="match status" value="1"/>
</dbReference>
<dbReference type="RefSeq" id="WP_188479646.1">
    <property type="nucleotide sequence ID" value="NZ_BMFJ01000004.1"/>
</dbReference>
<dbReference type="InterPro" id="IPR016171">
    <property type="entry name" value="Vanillyl_alc_oxidase_C-sub2"/>
</dbReference>
<evidence type="ECO:0000313" key="6">
    <source>
        <dbReference type="Proteomes" id="UP000612855"/>
    </source>
</evidence>
<dbReference type="InterPro" id="IPR016169">
    <property type="entry name" value="FAD-bd_PCMH_sub2"/>
</dbReference>
<dbReference type="Pfam" id="PF02913">
    <property type="entry name" value="FAD-oxidase_C"/>
    <property type="match status" value="1"/>
</dbReference>
<dbReference type="InterPro" id="IPR016166">
    <property type="entry name" value="FAD-bd_PCMH"/>
</dbReference>
<dbReference type="InterPro" id="IPR006094">
    <property type="entry name" value="Oxid_FAD_bind_N"/>
</dbReference>
<dbReference type="Gene3D" id="1.10.45.10">
    <property type="entry name" value="Vanillyl-alcohol Oxidase, Chain A, domain 4"/>
    <property type="match status" value="1"/>
</dbReference>
<feature type="domain" description="FAD-binding PCMH-type" evidence="4">
    <location>
        <begin position="40"/>
        <end position="221"/>
    </location>
</feature>
<keyword evidence="6" id="KW-1185">Reference proteome</keyword>
<dbReference type="Gene3D" id="3.30.465.10">
    <property type="match status" value="1"/>
</dbReference>
<comment type="caution">
    <text evidence="5">The sequence shown here is derived from an EMBL/GenBank/DDBJ whole genome shotgun (WGS) entry which is preliminary data.</text>
</comment>
<evidence type="ECO:0000256" key="3">
    <source>
        <dbReference type="ARBA" id="ARBA00022827"/>
    </source>
</evidence>
<sequence>MDSGETDTIRKDLATALGAGAVLADRNDLGRYLTDWKGTTTGRAIAVVRPATVEDVVTIVRFARSRDLSLVPQGGNTGLAAGAVPLNEGRSIVVSTERLNRITDIDRVGMSVSAEAGVVIDTLRDALKQVGRDLPISFGGSGTATVGGVVSTNAGGANVLRYGMTGQMVLGLQAVTMQGSVVGTTIPLHKNNAGMNWPALLVGAEGTLAIVTSATLRIQTLAAHTATAMLSVPDVSMAMTLLELARDWIGECLSAFEIMSGEALDRVLDLTGRSMPIDRSGWVLLIQAESVSGGVTDVFGDYMEHIFSEGLVMDGAMASSQQQAQDMWALRESLAEAEKAAGPSAKHDISVPISSLPRFVAAVRDAITAYDPNLKLHVFGHVGDGNLHYNVIGVTKESTVAVNRLVHDMVTEFGGSISAEHGIGQYRLDEAYRLLPPEELKLQERIKSLFDPDYRLNPGKLVRRP</sequence>
<dbReference type="Pfam" id="PF01565">
    <property type="entry name" value="FAD_binding_4"/>
    <property type="match status" value="1"/>
</dbReference>
<dbReference type="PANTHER" id="PTHR43716:SF2">
    <property type="entry name" value="BLL6224 PROTEIN"/>
    <property type="match status" value="1"/>
</dbReference>
<dbReference type="InterPro" id="IPR016167">
    <property type="entry name" value="FAD-bd_PCMH_sub1"/>
</dbReference>
<dbReference type="SUPFAM" id="SSF56176">
    <property type="entry name" value="FAD-binding/transporter-associated domain-like"/>
    <property type="match status" value="1"/>
</dbReference>
<dbReference type="InterPro" id="IPR036318">
    <property type="entry name" value="FAD-bd_PCMH-like_sf"/>
</dbReference>
<reference evidence="6" key="1">
    <citation type="journal article" date="2019" name="Int. J. Syst. Evol. Microbiol.">
        <title>The Global Catalogue of Microorganisms (GCM) 10K type strain sequencing project: providing services to taxonomists for standard genome sequencing and annotation.</title>
        <authorList>
            <consortium name="The Broad Institute Genomics Platform"/>
            <consortium name="The Broad Institute Genome Sequencing Center for Infectious Disease"/>
            <person name="Wu L."/>
            <person name="Ma J."/>
        </authorList>
    </citation>
    <scope>NUCLEOTIDE SEQUENCE [LARGE SCALE GENOMIC DNA]</scope>
    <source>
        <strain evidence="6">CGMCC 1.12664</strain>
    </source>
</reference>
<dbReference type="InterPro" id="IPR051264">
    <property type="entry name" value="FAD-oxidored/transferase_4"/>
</dbReference>
<dbReference type="InterPro" id="IPR016164">
    <property type="entry name" value="FAD-linked_Oxase-like_C"/>
</dbReference>
<dbReference type="GO" id="GO:0003824">
    <property type="term" value="F:catalytic activity"/>
    <property type="evidence" value="ECO:0007669"/>
    <property type="project" value="InterPro"/>
</dbReference>
<dbReference type="GO" id="GO:0071949">
    <property type="term" value="F:FAD binding"/>
    <property type="evidence" value="ECO:0007669"/>
    <property type="project" value="InterPro"/>
</dbReference>
<dbReference type="PROSITE" id="PS51387">
    <property type="entry name" value="FAD_PCMH"/>
    <property type="match status" value="1"/>
</dbReference>
<accession>A0A917AG36</accession>
<dbReference type="AlphaFoldDB" id="A0A917AG36"/>
<protein>
    <submittedName>
        <fullName evidence="5">Oxidoreductase</fullName>
    </submittedName>
</protein>
<evidence type="ECO:0000313" key="5">
    <source>
        <dbReference type="EMBL" id="GGE50200.1"/>
    </source>
</evidence>
<dbReference type="SUPFAM" id="SSF55103">
    <property type="entry name" value="FAD-linked oxidases, C-terminal domain"/>
    <property type="match status" value="1"/>
</dbReference>
<organism evidence="5 6">
    <name type="scientific">Primorskyibacter flagellatus</name>
    <dbReference type="NCBI Taxonomy" id="1387277"/>
    <lineage>
        <taxon>Bacteria</taxon>
        <taxon>Pseudomonadati</taxon>
        <taxon>Pseudomonadota</taxon>
        <taxon>Alphaproteobacteria</taxon>
        <taxon>Rhodobacterales</taxon>
        <taxon>Roseobacteraceae</taxon>
        <taxon>Primorskyibacter</taxon>
    </lineage>
</organism>
<keyword evidence="3" id="KW-0274">FAD</keyword>
<dbReference type="GO" id="GO:0022904">
    <property type="term" value="P:respiratory electron transport chain"/>
    <property type="evidence" value="ECO:0007669"/>
    <property type="project" value="TreeGrafter"/>
</dbReference>
<dbReference type="PANTHER" id="PTHR43716">
    <property type="entry name" value="D-2-HYDROXYGLUTARATE DEHYDROGENASE, MITOCHONDRIAL"/>
    <property type="match status" value="1"/>
</dbReference>
<gene>
    <name evidence="5" type="ORF">GCM10011360_41540</name>
</gene>
<evidence type="ECO:0000256" key="2">
    <source>
        <dbReference type="ARBA" id="ARBA00022630"/>
    </source>
</evidence>
<evidence type="ECO:0000256" key="1">
    <source>
        <dbReference type="ARBA" id="ARBA00008000"/>
    </source>
</evidence>